<dbReference type="STRING" id="1334022.SAMN04487907_101705"/>
<keyword evidence="5" id="KW-1185">Reference proteome</keyword>
<dbReference type="OrthoDB" id="9790355at2"/>
<dbReference type="EMBL" id="FOKV01000001">
    <property type="protein sequence ID" value="SFB80333.1"/>
    <property type="molecule type" value="Genomic_DNA"/>
</dbReference>
<proteinExistence type="predicted"/>
<dbReference type="InterPro" id="IPR044729">
    <property type="entry name" value="CBS_bac"/>
</dbReference>
<dbReference type="RefSeq" id="WP_092539981.1">
    <property type="nucleotide sequence ID" value="NZ_FOKV01000001.1"/>
</dbReference>
<evidence type="ECO:0000313" key="4">
    <source>
        <dbReference type="EMBL" id="SFB80333.1"/>
    </source>
</evidence>
<dbReference type="CDD" id="cd04629">
    <property type="entry name" value="CBS_pair_bac"/>
    <property type="match status" value="1"/>
</dbReference>
<reference evidence="5" key="1">
    <citation type="submission" date="2016-10" db="EMBL/GenBank/DDBJ databases">
        <authorList>
            <person name="Varghese N."/>
            <person name="Submissions S."/>
        </authorList>
    </citation>
    <scope>NUCLEOTIDE SEQUENCE [LARGE SCALE GENOMIC DNA]</scope>
    <source>
        <strain evidence="5">DSM 24499</strain>
    </source>
</reference>
<accession>A0A1I1E609</accession>
<protein>
    <submittedName>
        <fullName evidence="4">CBS domain-containing protein</fullName>
    </submittedName>
</protein>
<dbReference type="Proteomes" id="UP000199438">
    <property type="component" value="Unassembled WGS sequence"/>
</dbReference>
<evidence type="ECO:0000259" key="3">
    <source>
        <dbReference type="PROSITE" id="PS51371"/>
    </source>
</evidence>
<dbReference type="Gene3D" id="3.10.580.10">
    <property type="entry name" value="CBS-domain"/>
    <property type="match status" value="1"/>
</dbReference>
<dbReference type="InterPro" id="IPR000644">
    <property type="entry name" value="CBS_dom"/>
</dbReference>
<evidence type="ECO:0000313" key="5">
    <source>
        <dbReference type="Proteomes" id="UP000199438"/>
    </source>
</evidence>
<dbReference type="SMART" id="SM00116">
    <property type="entry name" value="CBS"/>
    <property type="match status" value="2"/>
</dbReference>
<dbReference type="PROSITE" id="PS51371">
    <property type="entry name" value="CBS"/>
    <property type="match status" value="2"/>
</dbReference>
<dbReference type="PANTHER" id="PTHR48108:SF26">
    <property type="entry name" value="CBS DOMAIN-CONTAINING PROTEIN DDB_G0289609"/>
    <property type="match status" value="1"/>
</dbReference>
<name>A0A1I1E609_9FLAO</name>
<evidence type="ECO:0000256" key="2">
    <source>
        <dbReference type="PROSITE-ProRule" id="PRU00703"/>
    </source>
</evidence>
<dbReference type="PANTHER" id="PTHR48108">
    <property type="entry name" value="CBS DOMAIN-CONTAINING PROTEIN CBSX2, CHLOROPLASTIC"/>
    <property type="match status" value="1"/>
</dbReference>
<evidence type="ECO:0000256" key="1">
    <source>
        <dbReference type="ARBA" id="ARBA00022737"/>
    </source>
</evidence>
<keyword evidence="1" id="KW-0677">Repeat</keyword>
<organism evidence="4 5">
    <name type="scientific">Zunongwangia mangrovi</name>
    <dbReference type="NCBI Taxonomy" id="1334022"/>
    <lineage>
        <taxon>Bacteria</taxon>
        <taxon>Pseudomonadati</taxon>
        <taxon>Bacteroidota</taxon>
        <taxon>Flavobacteriia</taxon>
        <taxon>Flavobacteriales</taxon>
        <taxon>Flavobacteriaceae</taxon>
        <taxon>Zunongwangia</taxon>
    </lineage>
</organism>
<dbReference type="InterPro" id="IPR046342">
    <property type="entry name" value="CBS_dom_sf"/>
</dbReference>
<dbReference type="InterPro" id="IPR051462">
    <property type="entry name" value="CBS_domain-containing"/>
</dbReference>
<keyword evidence="2" id="KW-0129">CBS domain</keyword>
<sequence length="155" mass="17537">MGIKSFQGRRAAPVKLESAPILVEDYMTSSLITFKKDQSVAEVMEAMIKNKISGAPVVNDFGELEGVISDGDCMKQISESRYFNMPIGDMKIENYMDDNVAVIDKNLNIFDCAQLFYKHDCRRFPVIEYGKLIGMISRKDILCAALKLRGQNWHC</sequence>
<dbReference type="SUPFAM" id="SSF54631">
    <property type="entry name" value="CBS-domain pair"/>
    <property type="match status" value="1"/>
</dbReference>
<dbReference type="Pfam" id="PF00571">
    <property type="entry name" value="CBS"/>
    <property type="match status" value="2"/>
</dbReference>
<gene>
    <name evidence="4" type="ORF">SAMN04487907_101705</name>
</gene>
<dbReference type="AlphaFoldDB" id="A0A1I1E609"/>
<feature type="domain" description="CBS" evidence="3">
    <location>
        <begin position="27"/>
        <end position="83"/>
    </location>
</feature>
<feature type="domain" description="CBS" evidence="3">
    <location>
        <begin position="96"/>
        <end position="152"/>
    </location>
</feature>